<dbReference type="SMART" id="SM00382">
    <property type="entry name" value="AAA"/>
    <property type="match status" value="1"/>
</dbReference>
<feature type="compositionally biased region" description="Pro residues" evidence="4">
    <location>
        <begin position="485"/>
        <end position="495"/>
    </location>
</feature>
<comment type="similarity">
    <text evidence="1">Belongs to the CbxX/CfxQ family.</text>
</comment>
<dbReference type="PANTHER" id="PTHR43392:SF2">
    <property type="entry name" value="AAA-TYPE ATPASE FAMILY PROTEIN _ ANKYRIN REPEAT FAMILY PROTEIN"/>
    <property type="match status" value="1"/>
</dbReference>
<comment type="caution">
    <text evidence="6">The sequence shown here is derived from an EMBL/GenBank/DDBJ whole genome shotgun (WGS) entry which is preliminary data.</text>
</comment>
<keyword evidence="2" id="KW-0547">Nucleotide-binding</keyword>
<feature type="region of interest" description="Disordered" evidence="4">
    <location>
        <begin position="870"/>
        <end position="893"/>
    </location>
</feature>
<organism evidence="6 7">
    <name type="scientific">Actinomadura napierensis</name>
    <dbReference type="NCBI Taxonomy" id="267854"/>
    <lineage>
        <taxon>Bacteria</taxon>
        <taxon>Bacillati</taxon>
        <taxon>Actinomycetota</taxon>
        <taxon>Actinomycetes</taxon>
        <taxon>Streptosporangiales</taxon>
        <taxon>Thermomonosporaceae</taxon>
        <taxon>Actinomadura</taxon>
    </lineage>
</organism>
<evidence type="ECO:0000256" key="2">
    <source>
        <dbReference type="ARBA" id="ARBA00022741"/>
    </source>
</evidence>
<feature type="compositionally biased region" description="Low complexity" evidence="4">
    <location>
        <begin position="535"/>
        <end position="547"/>
    </location>
</feature>
<dbReference type="InterPro" id="IPR000641">
    <property type="entry name" value="CbxX/CfxQ"/>
</dbReference>
<evidence type="ECO:0000256" key="1">
    <source>
        <dbReference type="ARBA" id="ARBA00010378"/>
    </source>
</evidence>
<dbReference type="Proteomes" id="UP001501020">
    <property type="component" value="Unassembled WGS sequence"/>
</dbReference>
<keyword evidence="3" id="KW-0067">ATP-binding</keyword>
<keyword evidence="7" id="KW-1185">Reference proteome</keyword>
<dbReference type="InterPro" id="IPR003593">
    <property type="entry name" value="AAA+_ATPase"/>
</dbReference>
<evidence type="ECO:0000256" key="4">
    <source>
        <dbReference type="SAM" id="MobiDB-lite"/>
    </source>
</evidence>
<dbReference type="EMBL" id="BAAAMR010000012">
    <property type="protein sequence ID" value="GAA2128287.1"/>
    <property type="molecule type" value="Genomic_DNA"/>
</dbReference>
<feature type="domain" description="AAA+ ATPase" evidence="5">
    <location>
        <begin position="1210"/>
        <end position="1336"/>
    </location>
</feature>
<feature type="compositionally biased region" description="Pro residues" evidence="4">
    <location>
        <begin position="796"/>
        <end position="826"/>
    </location>
</feature>
<evidence type="ECO:0000256" key="3">
    <source>
        <dbReference type="ARBA" id="ARBA00022840"/>
    </source>
</evidence>
<dbReference type="InterPro" id="IPR027417">
    <property type="entry name" value="P-loop_NTPase"/>
</dbReference>
<accession>A0ABN2YJZ9</accession>
<dbReference type="PRINTS" id="PR00819">
    <property type="entry name" value="CBXCFQXSUPER"/>
</dbReference>
<dbReference type="Pfam" id="PF17866">
    <property type="entry name" value="AAA_lid_6"/>
    <property type="match status" value="1"/>
</dbReference>
<dbReference type="PANTHER" id="PTHR43392">
    <property type="entry name" value="AAA-TYPE ATPASE FAMILY PROTEIN / ANKYRIN REPEAT FAMILY PROTEIN"/>
    <property type="match status" value="1"/>
</dbReference>
<evidence type="ECO:0000313" key="7">
    <source>
        <dbReference type="Proteomes" id="UP001501020"/>
    </source>
</evidence>
<dbReference type="InterPro" id="IPR003959">
    <property type="entry name" value="ATPase_AAA_core"/>
</dbReference>
<dbReference type="Pfam" id="PF00004">
    <property type="entry name" value="AAA"/>
    <property type="match status" value="1"/>
</dbReference>
<dbReference type="Gene3D" id="3.40.50.300">
    <property type="entry name" value="P-loop containing nucleotide triphosphate hydrolases"/>
    <property type="match status" value="1"/>
</dbReference>
<proteinExistence type="inferred from homology"/>
<dbReference type="SUPFAM" id="SSF52540">
    <property type="entry name" value="P-loop containing nucleoside triphosphate hydrolases"/>
    <property type="match status" value="2"/>
</dbReference>
<feature type="compositionally biased region" description="Low complexity" evidence="4">
    <location>
        <begin position="621"/>
        <end position="635"/>
    </location>
</feature>
<evidence type="ECO:0000259" key="5">
    <source>
        <dbReference type="SMART" id="SM00382"/>
    </source>
</evidence>
<sequence>MGWIGGSSGAFCLTTMTHVVWGPGYGSAPPPSPPMGQDPFAEAERDTRAMVAAQWWPSAPPQQRHHAIAGRMLVLPDGTWWLFGAWARWYRLHPSDGQWYLCPPPRTRAVRMAARPAQQGGMQVPQLPPHVIPAGPDFSYDPPASLPFVGHGFASELTAQVRATVESAAALPAPDYPHWWSQFTQETPSTVAVAWGVMMWCASAPAFDARLDAQMLDLWKPYRARPLPDVDGPRWMTPPPLETLVGLYSERLRASRVDAAVVVLRTMWAVASALRDDVRFQIRADALLAILGTTLSNPTVDYGALPYGDQAIVQQWLTRCPPHLVPALRNESSPGDNFRHAFYTLSEVLARSAGDPADPAHTEPRMVAAALLAADLDVVRKDVADSIVPWLDPEIRYTVQAVTEQKGHPLRRLWPADLRLPEPLGSACSGEDAETLLAAMYELDLAWCRLGGMPARPRGFPVPTAIIAGIIGRTRARATAAAPTQTPPPSPPPSPQVGMQSQPGVAPGSSPRPPEPQGPAQPFVQPPAQPGWENAPGPAGRPQQAGGFVAPDPAVGGSPPADEGDGNVAPPYTELGFQRASPIPGVPGPAHGQRPDQGAPYADAGQAPLPPGGGQQPPYPGFGAAPPAPLPGVQGDAAGHPVYGDEAVMRQEAAGPAPGSYGGQAPGFGAQDQEATSPDRGAGTPHPGGFSPPEEDDHDDPVVPPYTQLGYQRPGAGPPVQGLPPGANVPPAVQSPPSPQNPQGAQAPPAPEQPAAFDPYATRTEDEGAPPRPPAVGVGYATRVEDGTPQVSAMPPQAPNMPPQAPNMPPQAPNMPPQAPAVPPPQGGAQPPGTRIMGPEDIENGPAQAPPPGPGTRVMSETMIGDFDFLDDTPAPERPVHEIPPPQDRGRRPTLERFGIGFVSGEHDAGGLLDELRAQAEEWNAPAGEGAEATRVDGRPGAAPTGVPGVLLVGEPHTGQRRLARLIALTLADAGIGDGAIRAHDADDVRDAPVEAMERVLRQPGPAILFERLDVAIAAAPDPVAVTGAVRRARRDPVNTTPLIATCEPRAYKRLLRDHPKLVQAFRVHRMPDFSGLDNRMTLLHLLAGERRVTIGAPALEVAKEDLERLRGPGDLVNARLVEAYLDQASRRNMARAGASHDRLVLTPDDLNGVAEGIEPALRPPGDIDGYLRRLDELTGLDDVKAVVRELADEAARSADRVRYGVADREGHHLVFVGPPGTGKTTVAGLVGGVYAALGLLESGHVVACRPVHLAGRDQPDTESRVAGMVEQALGGVLLIQEAYVLDRSPAVVNELLRRMRERAGRFVVVCSSPAAEMEGFLAGNPEFRAEFGRIVEFAGISDREMVRLFQKYAERDLYMLDEELRVELLTRFERLRQDPAFAYARTVRALFEQTIARQAARLAGADVNAATVARLTARDLPETPLEQMLGDFHRGA</sequence>
<protein>
    <recommendedName>
        <fullName evidence="5">AAA+ ATPase domain-containing protein</fullName>
    </recommendedName>
</protein>
<dbReference type="CDD" id="cd00009">
    <property type="entry name" value="AAA"/>
    <property type="match status" value="1"/>
</dbReference>
<reference evidence="6 7" key="1">
    <citation type="journal article" date="2019" name="Int. J. Syst. Evol. Microbiol.">
        <title>The Global Catalogue of Microorganisms (GCM) 10K type strain sequencing project: providing services to taxonomists for standard genome sequencing and annotation.</title>
        <authorList>
            <consortium name="The Broad Institute Genomics Platform"/>
            <consortium name="The Broad Institute Genome Sequencing Center for Infectious Disease"/>
            <person name="Wu L."/>
            <person name="Ma J."/>
        </authorList>
    </citation>
    <scope>NUCLEOTIDE SEQUENCE [LARGE SCALE GENOMIC DNA]</scope>
    <source>
        <strain evidence="6 7">JCM 13850</strain>
    </source>
</reference>
<evidence type="ECO:0000313" key="6">
    <source>
        <dbReference type="EMBL" id="GAA2128287.1"/>
    </source>
</evidence>
<gene>
    <name evidence="6" type="ORF">GCM10009727_18770</name>
</gene>
<name>A0ABN2YJZ9_9ACTN</name>
<dbReference type="InterPro" id="IPR050773">
    <property type="entry name" value="CbxX/CfxQ_RuBisCO_ESX"/>
</dbReference>
<dbReference type="Gene3D" id="1.10.8.60">
    <property type="match status" value="1"/>
</dbReference>
<feature type="compositionally biased region" description="Pro residues" evidence="4">
    <location>
        <begin position="510"/>
        <end position="529"/>
    </location>
</feature>
<dbReference type="InterPro" id="IPR041627">
    <property type="entry name" value="AAA_lid_6"/>
</dbReference>
<feature type="region of interest" description="Disordered" evidence="4">
    <location>
        <begin position="476"/>
        <end position="854"/>
    </location>
</feature>